<comment type="caution">
    <text evidence="5">The sequence shown here is derived from an EMBL/GenBank/DDBJ whole genome shotgun (WGS) entry which is preliminary data.</text>
</comment>
<evidence type="ECO:0000256" key="2">
    <source>
        <dbReference type="ARBA" id="ARBA00022490"/>
    </source>
</evidence>
<keyword evidence="6" id="KW-1185">Reference proteome</keyword>
<comment type="subcellular location">
    <subcellularLocation>
        <location evidence="4">Cytoplasm</location>
    </subcellularLocation>
    <subcellularLocation>
        <location evidence="4">Cell membrane</location>
        <topology evidence="4">Peripheral membrane protein</topology>
        <orientation evidence="4">Cytoplasmic side</orientation>
    </subcellularLocation>
</comment>
<evidence type="ECO:0000256" key="1">
    <source>
        <dbReference type="ARBA" id="ARBA00022475"/>
    </source>
</evidence>
<dbReference type="Proteomes" id="UP001241056">
    <property type="component" value="Unassembled WGS sequence"/>
</dbReference>
<dbReference type="Gene3D" id="1.10.3890.10">
    <property type="entry name" value="HflD-like"/>
    <property type="match status" value="1"/>
</dbReference>
<dbReference type="SUPFAM" id="SSF101322">
    <property type="entry name" value="YcfC-like"/>
    <property type="match status" value="1"/>
</dbReference>
<dbReference type="RefSeq" id="WP_289409978.1">
    <property type="nucleotide sequence ID" value="NZ_JAUCDY010000003.1"/>
</dbReference>
<gene>
    <name evidence="4 5" type="primary">hflD</name>
    <name evidence="5" type="ORF">QEZ41_03370</name>
</gene>
<organism evidence="5 6">
    <name type="scientific">Thiopseudomonas acetoxidans</name>
    <dbReference type="NCBI Taxonomy" id="3041622"/>
    <lineage>
        <taxon>Bacteria</taxon>
        <taxon>Pseudomonadati</taxon>
        <taxon>Pseudomonadota</taxon>
        <taxon>Gammaproteobacteria</taxon>
        <taxon>Pseudomonadales</taxon>
        <taxon>Pseudomonadaceae</taxon>
        <taxon>Thiopseudomonas</taxon>
    </lineage>
</organism>
<dbReference type="InterPro" id="IPR007451">
    <property type="entry name" value="HflD"/>
</dbReference>
<dbReference type="HAMAP" id="MF_00695">
    <property type="entry name" value="HflD_protein"/>
    <property type="match status" value="1"/>
</dbReference>
<dbReference type="NCBIfam" id="NF001246">
    <property type="entry name" value="PRK00218.1-2"/>
    <property type="match status" value="1"/>
</dbReference>
<proteinExistence type="inferred from homology"/>
<dbReference type="EMBL" id="JAUCDY010000003">
    <property type="protein sequence ID" value="MDM7857322.1"/>
    <property type="molecule type" value="Genomic_DNA"/>
</dbReference>
<dbReference type="PANTHER" id="PTHR38100">
    <property type="entry name" value="HIGH FREQUENCY LYSOGENIZATION PROTEIN HFLD"/>
    <property type="match status" value="1"/>
</dbReference>
<dbReference type="PANTHER" id="PTHR38100:SF1">
    <property type="entry name" value="HIGH FREQUENCY LYSOGENIZATION PROTEIN HFLD"/>
    <property type="match status" value="1"/>
</dbReference>
<keyword evidence="1 4" id="KW-1003">Cell membrane</keyword>
<keyword evidence="3 4" id="KW-0472">Membrane</keyword>
<dbReference type="Pfam" id="PF04356">
    <property type="entry name" value="DUF489"/>
    <property type="match status" value="1"/>
</dbReference>
<sequence>MTPLQEQLIALGGVFQAAHLVHKLANTGQIHDAALGNMLKTLLVRNPPDTLAVYGGDDYALLDGYRTLQAALLRDAHNLPRESLRYALAMLSLEQQFARRDDLLELTARRLEQIERQLEHVDITSAATISACAALYQDTISTFNQRIQVHGDMRFLQHELTASKIRALLFAGIRSARLWRQLGGHRWQLLFKRRAMLNALQHRLAH</sequence>
<protein>
    <recommendedName>
        <fullName evidence="4">High frequency lysogenization protein HflD homolog</fullName>
    </recommendedName>
</protein>
<keyword evidence="2 4" id="KW-0963">Cytoplasm</keyword>
<reference evidence="5 6" key="1">
    <citation type="submission" date="2023-06" db="EMBL/GenBank/DDBJ databases">
        <title>Thiopseudomonas sp. CY1220 draft genome sequence.</title>
        <authorList>
            <person name="Zhao G."/>
            <person name="An M."/>
        </authorList>
    </citation>
    <scope>NUCLEOTIDE SEQUENCE [LARGE SCALE GENOMIC DNA]</scope>
    <source>
        <strain evidence="5 6">CY1220</strain>
    </source>
</reference>
<accession>A0ABT7SMA0</accession>
<evidence type="ECO:0000313" key="5">
    <source>
        <dbReference type="EMBL" id="MDM7857322.1"/>
    </source>
</evidence>
<dbReference type="InterPro" id="IPR035932">
    <property type="entry name" value="HflD-like_sf"/>
</dbReference>
<evidence type="ECO:0000256" key="3">
    <source>
        <dbReference type="ARBA" id="ARBA00023136"/>
    </source>
</evidence>
<comment type="similarity">
    <text evidence="4">Belongs to the HflD family.</text>
</comment>
<name>A0ABT7SMA0_9GAMM</name>
<evidence type="ECO:0000256" key="4">
    <source>
        <dbReference type="HAMAP-Rule" id="MF_00695"/>
    </source>
</evidence>
<evidence type="ECO:0000313" key="6">
    <source>
        <dbReference type="Proteomes" id="UP001241056"/>
    </source>
</evidence>